<dbReference type="InterPro" id="IPR010226">
    <property type="entry name" value="NADH_quinone_OxRdtase_chainI"/>
</dbReference>
<evidence type="ECO:0000259" key="6">
    <source>
        <dbReference type="PROSITE" id="PS51379"/>
    </source>
</evidence>
<evidence type="ECO:0000256" key="3">
    <source>
        <dbReference type="ARBA" id="ARBA00022737"/>
    </source>
</evidence>
<dbReference type="PANTHER" id="PTHR10849">
    <property type="entry name" value="NADH DEHYDROGENASE UBIQUINONE IRON-SULFUR PROTEIN 8, MITOCHONDRIAL"/>
    <property type="match status" value="1"/>
</dbReference>
<dbReference type="Gene3D" id="3.30.70.3270">
    <property type="match status" value="1"/>
</dbReference>
<dbReference type="InterPro" id="IPR017900">
    <property type="entry name" value="4Fe4S_Fe_S_CS"/>
</dbReference>
<evidence type="ECO:0000256" key="5">
    <source>
        <dbReference type="ARBA" id="ARBA00023014"/>
    </source>
</evidence>
<evidence type="ECO:0000256" key="1">
    <source>
        <dbReference type="ARBA" id="ARBA00022485"/>
    </source>
</evidence>
<feature type="domain" description="4Fe-4S ferredoxin-type" evidence="6">
    <location>
        <begin position="63"/>
        <end position="92"/>
    </location>
</feature>
<dbReference type="RefSeq" id="WP_145432339.1">
    <property type="nucleotide sequence ID" value="NZ_CP036339.1"/>
</dbReference>
<dbReference type="GO" id="GO:0051539">
    <property type="term" value="F:4 iron, 4 sulfur cluster binding"/>
    <property type="evidence" value="ECO:0007669"/>
    <property type="project" value="UniProtKB-KW"/>
</dbReference>
<dbReference type="KEGG" id="llh:I41_19920"/>
<dbReference type="GO" id="GO:0016651">
    <property type="term" value="F:oxidoreductase activity, acting on NAD(P)H"/>
    <property type="evidence" value="ECO:0007669"/>
    <property type="project" value="InterPro"/>
</dbReference>
<dbReference type="GO" id="GO:0046872">
    <property type="term" value="F:metal ion binding"/>
    <property type="evidence" value="ECO:0007669"/>
    <property type="project" value="UniProtKB-KW"/>
</dbReference>
<keyword evidence="4" id="KW-0408">Iron</keyword>
<dbReference type="EMBL" id="CP036339">
    <property type="protein sequence ID" value="QDT72808.1"/>
    <property type="molecule type" value="Genomic_DNA"/>
</dbReference>
<feature type="domain" description="4Fe-4S ferredoxin-type" evidence="6">
    <location>
        <begin position="103"/>
        <end position="132"/>
    </location>
</feature>
<keyword evidence="2" id="KW-0479">Metal-binding</keyword>
<dbReference type="Proteomes" id="UP000317909">
    <property type="component" value="Chromosome"/>
</dbReference>
<keyword evidence="5" id="KW-0411">Iron-sulfur</keyword>
<keyword evidence="3" id="KW-0677">Repeat</keyword>
<dbReference type="EC" id="1.6.5.-" evidence="7"/>
<organism evidence="7 8">
    <name type="scientific">Lacipirellula limnantheis</name>
    <dbReference type="NCBI Taxonomy" id="2528024"/>
    <lineage>
        <taxon>Bacteria</taxon>
        <taxon>Pseudomonadati</taxon>
        <taxon>Planctomycetota</taxon>
        <taxon>Planctomycetia</taxon>
        <taxon>Pirellulales</taxon>
        <taxon>Lacipirellulaceae</taxon>
        <taxon>Lacipirellula</taxon>
    </lineage>
</organism>
<gene>
    <name evidence="7" type="primary">ndhI</name>
    <name evidence="7" type="ORF">I41_19920</name>
</gene>
<dbReference type="AlphaFoldDB" id="A0A517TWQ1"/>
<evidence type="ECO:0000256" key="2">
    <source>
        <dbReference type="ARBA" id="ARBA00022723"/>
    </source>
</evidence>
<dbReference type="SUPFAM" id="SSF54862">
    <property type="entry name" value="4Fe-4S ferredoxins"/>
    <property type="match status" value="1"/>
</dbReference>
<proteinExistence type="predicted"/>
<keyword evidence="8" id="KW-1185">Reference proteome</keyword>
<accession>A0A517TWQ1</accession>
<dbReference type="PROSITE" id="PS51379">
    <property type="entry name" value="4FE4S_FER_2"/>
    <property type="match status" value="2"/>
</dbReference>
<sequence length="182" mass="20248">MIARLKRVFPWLGNIVEAVATVGAGMWVTLRTWVKTYRPDRKTFTEHFEYPELPVPVAARYRGFHRFDLTTCIACDQCAKACPVDCIYIGKERAQGSKGFKITGYAIDYSKCMFCALCVEPCPVDCIFMGASHDLSCYSRDGCIVDFARLPLDVAWGRATINPTAVAQSKVIVEPVHGGPNQ</sequence>
<keyword evidence="1" id="KW-0004">4Fe-4S</keyword>
<keyword evidence="7" id="KW-0560">Oxidoreductase</keyword>
<evidence type="ECO:0000313" key="8">
    <source>
        <dbReference type="Proteomes" id="UP000317909"/>
    </source>
</evidence>
<protein>
    <submittedName>
        <fullName evidence="7">NAD(P)H-quinone oxidoreductase subunit I</fullName>
        <ecNumber evidence="7">1.6.5.-</ecNumber>
    </submittedName>
</protein>
<reference evidence="7 8" key="1">
    <citation type="submission" date="2019-02" db="EMBL/GenBank/DDBJ databases">
        <title>Deep-cultivation of Planctomycetes and their phenomic and genomic characterization uncovers novel biology.</title>
        <authorList>
            <person name="Wiegand S."/>
            <person name="Jogler M."/>
            <person name="Boedeker C."/>
            <person name="Pinto D."/>
            <person name="Vollmers J."/>
            <person name="Rivas-Marin E."/>
            <person name="Kohn T."/>
            <person name="Peeters S.H."/>
            <person name="Heuer A."/>
            <person name="Rast P."/>
            <person name="Oberbeckmann S."/>
            <person name="Bunk B."/>
            <person name="Jeske O."/>
            <person name="Meyerdierks A."/>
            <person name="Storesund J.E."/>
            <person name="Kallscheuer N."/>
            <person name="Luecker S."/>
            <person name="Lage O.M."/>
            <person name="Pohl T."/>
            <person name="Merkel B.J."/>
            <person name="Hornburger P."/>
            <person name="Mueller R.-W."/>
            <person name="Bruemmer F."/>
            <person name="Labrenz M."/>
            <person name="Spormann A.M."/>
            <person name="Op den Camp H."/>
            <person name="Overmann J."/>
            <person name="Amann R."/>
            <person name="Jetten M.S.M."/>
            <person name="Mascher T."/>
            <person name="Medema M.H."/>
            <person name="Devos D.P."/>
            <person name="Kaster A.-K."/>
            <person name="Ovreas L."/>
            <person name="Rohde M."/>
            <person name="Galperin M.Y."/>
            <person name="Jogler C."/>
        </authorList>
    </citation>
    <scope>NUCLEOTIDE SEQUENCE [LARGE SCALE GENOMIC DNA]</scope>
    <source>
        <strain evidence="7 8">I41</strain>
    </source>
</reference>
<name>A0A517TWQ1_9BACT</name>
<dbReference type="GO" id="GO:0016020">
    <property type="term" value="C:membrane"/>
    <property type="evidence" value="ECO:0007669"/>
    <property type="project" value="InterPro"/>
</dbReference>
<evidence type="ECO:0000256" key="4">
    <source>
        <dbReference type="ARBA" id="ARBA00023004"/>
    </source>
</evidence>
<dbReference type="InterPro" id="IPR017896">
    <property type="entry name" value="4Fe4S_Fe-S-bd"/>
</dbReference>
<dbReference type="PROSITE" id="PS00198">
    <property type="entry name" value="4FE4S_FER_1"/>
    <property type="match status" value="1"/>
</dbReference>
<dbReference type="OrthoDB" id="9798098at2"/>
<dbReference type="Pfam" id="PF12838">
    <property type="entry name" value="Fer4_7"/>
    <property type="match status" value="1"/>
</dbReference>
<evidence type="ECO:0000313" key="7">
    <source>
        <dbReference type="EMBL" id="QDT72808.1"/>
    </source>
</evidence>